<dbReference type="Pfam" id="PF25917">
    <property type="entry name" value="BSH_RND"/>
    <property type="match status" value="1"/>
</dbReference>
<dbReference type="PROSITE" id="PS51257">
    <property type="entry name" value="PROKAR_LIPOPROTEIN"/>
    <property type="match status" value="1"/>
</dbReference>
<dbReference type="EMBL" id="SAWY01000003">
    <property type="protein sequence ID" value="TPH18501.1"/>
    <property type="molecule type" value="Genomic_DNA"/>
</dbReference>
<dbReference type="Gene3D" id="1.10.287.470">
    <property type="entry name" value="Helix hairpin bin"/>
    <property type="match status" value="1"/>
</dbReference>
<dbReference type="PANTHER" id="PTHR30469">
    <property type="entry name" value="MULTIDRUG RESISTANCE PROTEIN MDTA"/>
    <property type="match status" value="1"/>
</dbReference>
<dbReference type="SUPFAM" id="SSF111369">
    <property type="entry name" value="HlyD-like secretion proteins"/>
    <property type="match status" value="1"/>
</dbReference>
<dbReference type="GO" id="GO:0015562">
    <property type="term" value="F:efflux transmembrane transporter activity"/>
    <property type="evidence" value="ECO:0007669"/>
    <property type="project" value="TreeGrafter"/>
</dbReference>
<evidence type="ECO:0000259" key="3">
    <source>
        <dbReference type="Pfam" id="PF25917"/>
    </source>
</evidence>
<feature type="domain" description="Multidrug resistance protein MdtA-like barrel-sandwich hybrid" evidence="3">
    <location>
        <begin position="61"/>
        <end position="191"/>
    </location>
</feature>
<dbReference type="InterPro" id="IPR058625">
    <property type="entry name" value="MdtA-like_BSH"/>
</dbReference>
<keyword evidence="5" id="KW-1185">Reference proteome</keyword>
<evidence type="ECO:0000259" key="2">
    <source>
        <dbReference type="Pfam" id="PF25876"/>
    </source>
</evidence>
<dbReference type="Gene3D" id="2.40.420.20">
    <property type="match status" value="1"/>
</dbReference>
<evidence type="ECO:0000313" key="4">
    <source>
        <dbReference type="EMBL" id="TPH18501.1"/>
    </source>
</evidence>
<dbReference type="PANTHER" id="PTHR30469:SF20">
    <property type="entry name" value="EFFLUX RND TRANSPORTER PERIPLASMIC ADAPTOR SUBUNIT"/>
    <property type="match status" value="1"/>
</dbReference>
<dbReference type="InterPro" id="IPR006143">
    <property type="entry name" value="RND_pump_MFP"/>
</dbReference>
<protein>
    <submittedName>
        <fullName evidence="4">Efflux RND transporter periplasmic adaptor subunit</fullName>
    </submittedName>
</protein>
<accession>A0A502L855</accession>
<dbReference type="Gene3D" id="2.40.50.100">
    <property type="match status" value="1"/>
</dbReference>
<dbReference type="Gene3D" id="2.40.30.170">
    <property type="match status" value="1"/>
</dbReference>
<evidence type="ECO:0000313" key="5">
    <source>
        <dbReference type="Proteomes" id="UP000315303"/>
    </source>
</evidence>
<dbReference type="RefSeq" id="WP_140601257.1">
    <property type="nucleotide sequence ID" value="NZ_SAWY01000003.1"/>
</dbReference>
<dbReference type="GO" id="GO:1990281">
    <property type="term" value="C:efflux pump complex"/>
    <property type="evidence" value="ECO:0007669"/>
    <property type="project" value="TreeGrafter"/>
</dbReference>
<dbReference type="AlphaFoldDB" id="A0A502L855"/>
<dbReference type="NCBIfam" id="TIGR01730">
    <property type="entry name" value="RND_mfp"/>
    <property type="match status" value="1"/>
</dbReference>
<organism evidence="4 5">
    <name type="scientific">Litorilituus lipolyticus</name>
    <dbReference type="NCBI Taxonomy" id="2491017"/>
    <lineage>
        <taxon>Bacteria</taxon>
        <taxon>Pseudomonadati</taxon>
        <taxon>Pseudomonadota</taxon>
        <taxon>Gammaproteobacteria</taxon>
        <taxon>Alteromonadales</taxon>
        <taxon>Colwelliaceae</taxon>
        <taxon>Litorilituus</taxon>
    </lineage>
</organism>
<gene>
    <name evidence="4" type="ORF">EPA86_01690</name>
</gene>
<dbReference type="Proteomes" id="UP000315303">
    <property type="component" value="Unassembled WGS sequence"/>
</dbReference>
<feature type="domain" description="Multidrug resistance protein MdtA-like alpha-helical hairpin" evidence="2">
    <location>
        <begin position="95"/>
        <end position="162"/>
    </location>
</feature>
<sequence length="366" mass="39943">MRFIFVSFLLITLLGCNEPEKTTANSIRPIMWTEVSSSSLDQVRTLSGIVAPVEATKLSFEVNGKIEKINVHLGDDVTKGQALAQLNQRSFKLGLQSAKAKYEQSKASFSDARNSYLRYEKLIKQGVVSQSGFDNAKANFDASKSAVDVAKAQLDIAAKNLEDSTLLAPYNGIITKQLFEPSQQVAAGQSVFEIEGKHGLEVNVMVPETLIRELTRDTLLSISFPVIPSLKMEGKITEIGTRAESANAFPVTVVLQSDNSLLRAGMTAEVKFAFEGVGRTGHTGAVMRIPVTALRAGINQKTYVFVYDTEQQVVIKTQVQTENVLENEVYISAGINEGDIIATAGVAFLRDGQKVTLLDTKTQRFN</sequence>
<comment type="caution">
    <text evidence="4">The sequence shown here is derived from an EMBL/GenBank/DDBJ whole genome shotgun (WGS) entry which is preliminary data.</text>
</comment>
<name>A0A502L855_9GAMM</name>
<reference evidence="4 5" key="1">
    <citation type="submission" date="2019-01" db="EMBL/GenBank/DDBJ databases">
        <title>Litorilituus lipolytica sp. nov., isolated from intertidal sand of the Yellow Sea in China.</title>
        <authorList>
            <person name="Liu A."/>
        </authorList>
    </citation>
    <scope>NUCLEOTIDE SEQUENCE [LARGE SCALE GENOMIC DNA]</scope>
    <source>
        <strain evidence="4 5">RZ04</strain>
    </source>
</reference>
<dbReference type="OrthoDB" id="2110899at2"/>
<dbReference type="InterPro" id="IPR058624">
    <property type="entry name" value="MdtA-like_HH"/>
</dbReference>
<dbReference type="Pfam" id="PF25876">
    <property type="entry name" value="HH_MFP_RND"/>
    <property type="match status" value="1"/>
</dbReference>
<proteinExistence type="inferred from homology"/>
<evidence type="ECO:0000256" key="1">
    <source>
        <dbReference type="ARBA" id="ARBA00009477"/>
    </source>
</evidence>
<comment type="similarity">
    <text evidence="1">Belongs to the membrane fusion protein (MFP) (TC 8.A.1) family.</text>
</comment>